<dbReference type="GO" id="GO:0033014">
    <property type="term" value="P:tetrapyrrole biosynthetic process"/>
    <property type="evidence" value="ECO:0007669"/>
    <property type="project" value="InterPro"/>
</dbReference>
<evidence type="ECO:0000259" key="1">
    <source>
        <dbReference type="Pfam" id="PF02602"/>
    </source>
</evidence>
<evidence type="ECO:0000313" key="3">
    <source>
        <dbReference type="Proteomes" id="UP000233293"/>
    </source>
</evidence>
<name>A0A2N3PSS9_9PROT</name>
<sequence length="238" mass="24763">MRALVTRPREDAEDVSRALESRGFEVRLEPLLDIHIHRNVVLPLDGVQGLLATSANGVRALAANDAPRTLPLWAVGAATAARAREQGFQSVESAGGDVARLAELVARRVDPAKGALLHAAGSKVAGDLSGALGAQGFEVRRAVLYEARTATGLTPSLLAAMGGQELDLALFFSPRTAATFARLVMAADVADACRTIDAGALSEAVAGQLAVLPWRRILVAATPDQAALLAVIDADRGH</sequence>
<feature type="domain" description="Tetrapyrrole biosynthesis uroporphyrinogen III synthase" evidence="1">
    <location>
        <begin position="14"/>
        <end position="229"/>
    </location>
</feature>
<organism evidence="2 3">
    <name type="scientific">Telmatospirillum siberiense</name>
    <dbReference type="NCBI Taxonomy" id="382514"/>
    <lineage>
        <taxon>Bacteria</taxon>
        <taxon>Pseudomonadati</taxon>
        <taxon>Pseudomonadota</taxon>
        <taxon>Alphaproteobacteria</taxon>
        <taxon>Rhodospirillales</taxon>
        <taxon>Rhodospirillaceae</taxon>
        <taxon>Telmatospirillum</taxon>
    </lineage>
</organism>
<dbReference type="SUPFAM" id="SSF69618">
    <property type="entry name" value="HemD-like"/>
    <property type="match status" value="1"/>
</dbReference>
<dbReference type="Proteomes" id="UP000233293">
    <property type="component" value="Unassembled WGS sequence"/>
</dbReference>
<dbReference type="Pfam" id="PF02602">
    <property type="entry name" value="HEM4"/>
    <property type="match status" value="1"/>
</dbReference>
<dbReference type="InterPro" id="IPR036108">
    <property type="entry name" value="4pyrrol_syn_uPrphyn_synt_sf"/>
</dbReference>
<dbReference type="OrthoDB" id="7163809at2"/>
<dbReference type="Gene3D" id="3.40.50.10090">
    <property type="match status" value="2"/>
</dbReference>
<keyword evidence="3" id="KW-1185">Reference proteome</keyword>
<dbReference type="AlphaFoldDB" id="A0A2N3PSS9"/>
<proteinExistence type="predicted"/>
<evidence type="ECO:0000313" key="2">
    <source>
        <dbReference type="EMBL" id="PKU23459.1"/>
    </source>
</evidence>
<protein>
    <submittedName>
        <fullName evidence="2">Uroporphyrinogen-III synthase</fullName>
    </submittedName>
</protein>
<dbReference type="InterPro" id="IPR003754">
    <property type="entry name" value="4pyrrol_synth_uPrphyn_synth"/>
</dbReference>
<dbReference type="GO" id="GO:0004852">
    <property type="term" value="F:uroporphyrinogen-III synthase activity"/>
    <property type="evidence" value="ECO:0007669"/>
    <property type="project" value="InterPro"/>
</dbReference>
<reference evidence="3" key="1">
    <citation type="submission" date="2017-12" db="EMBL/GenBank/DDBJ databases">
        <title>Draft genome sequence of Telmatospirillum siberiense 26-4b1T, an acidotolerant peatland alphaproteobacterium potentially involved in sulfur cycling.</title>
        <authorList>
            <person name="Hausmann B."/>
            <person name="Pjevac P."/>
            <person name="Schreck K."/>
            <person name="Herbold C.W."/>
            <person name="Daims H."/>
            <person name="Wagner M."/>
            <person name="Pester M."/>
            <person name="Loy A."/>
        </authorList>
    </citation>
    <scope>NUCLEOTIDE SEQUENCE [LARGE SCALE GENOMIC DNA]</scope>
    <source>
        <strain evidence="3">26-4b1</strain>
    </source>
</reference>
<dbReference type="CDD" id="cd06578">
    <property type="entry name" value="HemD"/>
    <property type="match status" value="1"/>
</dbReference>
<comment type="caution">
    <text evidence="2">The sequence shown here is derived from an EMBL/GenBank/DDBJ whole genome shotgun (WGS) entry which is preliminary data.</text>
</comment>
<dbReference type="EMBL" id="PIUM01000020">
    <property type="protein sequence ID" value="PKU23459.1"/>
    <property type="molecule type" value="Genomic_DNA"/>
</dbReference>
<accession>A0A2N3PSS9</accession>
<gene>
    <name evidence="2" type="ORF">CWS72_16515</name>
</gene>
<dbReference type="RefSeq" id="WP_101251729.1">
    <property type="nucleotide sequence ID" value="NZ_PIUM01000020.1"/>
</dbReference>